<organism evidence="3 4">
    <name type="scientific">Triticum urartu</name>
    <name type="common">Red wild einkorn</name>
    <name type="synonym">Crithodium urartu</name>
    <dbReference type="NCBI Taxonomy" id="4572"/>
    <lineage>
        <taxon>Eukaryota</taxon>
        <taxon>Viridiplantae</taxon>
        <taxon>Streptophyta</taxon>
        <taxon>Embryophyta</taxon>
        <taxon>Tracheophyta</taxon>
        <taxon>Spermatophyta</taxon>
        <taxon>Magnoliopsida</taxon>
        <taxon>Liliopsida</taxon>
        <taxon>Poales</taxon>
        <taxon>Poaceae</taxon>
        <taxon>BOP clade</taxon>
        <taxon>Pooideae</taxon>
        <taxon>Triticodae</taxon>
        <taxon>Triticeae</taxon>
        <taxon>Triticinae</taxon>
        <taxon>Triticum</taxon>
    </lineage>
</organism>
<name>A0A8R7V9D4_TRIUA</name>
<evidence type="ECO:0000313" key="3">
    <source>
        <dbReference type="EnsemblPlants" id="TuG1812S0000650000.01.T01.s_cds44422"/>
    </source>
</evidence>
<dbReference type="PANTHER" id="PTHR47926">
    <property type="entry name" value="PENTATRICOPEPTIDE REPEAT-CONTAINING PROTEIN"/>
    <property type="match status" value="1"/>
</dbReference>
<dbReference type="Pfam" id="PF01535">
    <property type="entry name" value="PPR"/>
    <property type="match status" value="2"/>
</dbReference>
<keyword evidence="1" id="KW-0677">Repeat</keyword>
<evidence type="ECO:0008006" key="5">
    <source>
        <dbReference type="Google" id="ProtNLM"/>
    </source>
</evidence>
<sequence length="67" mass="7343">MLMAYGHSGMADEAKALFASMAREYGVTPGIEHYGCLVDALARARRLREAEDTIRAMPMKPDAAIWG</sequence>
<dbReference type="AlphaFoldDB" id="A0A8R7V9D4"/>
<dbReference type="NCBIfam" id="TIGR00756">
    <property type="entry name" value="PPR"/>
    <property type="match status" value="2"/>
</dbReference>
<accession>A0A8R7V9D4</accession>
<dbReference type="Gramene" id="TuG1812S0000650000.01.T01">
    <property type="protein sequence ID" value="TuG1812S0000650000.01.T01.s_cds44422"/>
    <property type="gene ID" value="TuG1812S0000650000.01"/>
</dbReference>
<dbReference type="InterPro" id="IPR011990">
    <property type="entry name" value="TPR-like_helical_dom_sf"/>
</dbReference>
<dbReference type="InterPro" id="IPR002885">
    <property type="entry name" value="PPR_rpt"/>
</dbReference>
<dbReference type="PANTHER" id="PTHR47926:SF436">
    <property type="entry name" value="PENTATRICOPEPTIDE REPEAT-CONTAINING PROTEIN ELI1, CHLOROPLASTIC-LIKE ISOFORM X2"/>
    <property type="match status" value="1"/>
</dbReference>
<reference evidence="4" key="1">
    <citation type="journal article" date="2013" name="Nature">
        <title>Draft genome of the wheat A-genome progenitor Triticum urartu.</title>
        <authorList>
            <person name="Ling H.Q."/>
            <person name="Zhao S."/>
            <person name="Liu D."/>
            <person name="Wang J."/>
            <person name="Sun H."/>
            <person name="Zhang C."/>
            <person name="Fan H."/>
            <person name="Li D."/>
            <person name="Dong L."/>
            <person name="Tao Y."/>
            <person name="Gao C."/>
            <person name="Wu H."/>
            <person name="Li Y."/>
            <person name="Cui Y."/>
            <person name="Guo X."/>
            <person name="Zheng S."/>
            <person name="Wang B."/>
            <person name="Yu K."/>
            <person name="Liang Q."/>
            <person name="Yang W."/>
            <person name="Lou X."/>
            <person name="Chen J."/>
            <person name="Feng M."/>
            <person name="Jian J."/>
            <person name="Zhang X."/>
            <person name="Luo G."/>
            <person name="Jiang Y."/>
            <person name="Liu J."/>
            <person name="Wang Z."/>
            <person name="Sha Y."/>
            <person name="Zhang B."/>
            <person name="Wu H."/>
            <person name="Tang D."/>
            <person name="Shen Q."/>
            <person name="Xue P."/>
            <person name="Zou S."/>
            <person name="Wang X."/>
            <person name="Liu X."/>
            <person name="Wang F."/>
            <person name="Yang Y."/>
            <person name="An X."/>
            <person name="Dong Z."/>
            <person name="Zhang K."/>
            <person name="Zhang X."/>
            <person name="Luo M.C."/>
            <person name="Dvorak J."/>
            <person name="Tong Y."/>
            <person name="Wang J."/>
            <person name="Yang H."/>
            <person name="Li Z."/>
            <person name="Wang D."/>
            <person name="Zhang A."/>
            <person name="Wang J."/>
        </authorList>
    </citation>
    <scope>NUCLEOTIDE SEQUENCE</scope>
    <source>
        <strain evidence="4">cv. G1812</strain>
    </source>
</reference>
<dbReference type="Gene3D" id="1.25.40.10">
    <property type="entry name" value="Tetratricopeptide repeat domain"/>
    <property type="match status" value="1"/>
</dbReference>
<dbReference type="InterPro" id="IPR046960">
    <property type="entry name" value="PPR_At4g14850-like_plant"/>
</dbReference>
<dbReference type="GO" id="GO:0003723">
    <property type="term" value="F:RNA binding"/>
    <property type="evidence" value="ECO:0007669"/>
    <property type="project" value="InterPro"/>
</dbReference>
<keyword evidence="4" id="KW-1185">Reference proteome</keyword>
<dbReference type="EnsemblPlants" id="TuG1812S0000650000.01.T01">
    <property type="protein sequence ID" value="TuG1812S0000650000.01.T01.s_cds44422"/>
    <property type="gene ID" value="TuG1812S0000650000.01"/>
</dbReference>
<dbReference type="Proteomes" id="UP000015106">
    <property type="component" value="Unassembled WGS sequence"/>
</dbReference>
<evidence type="ECO:0000256" key="2">
    <source>
        <dbReference type="ARBA" id="ARBA00022946"/>
    </source>
</evidence>
<evidence type="ECO:0000256" key="1">
    <source>
        <dbReference type="ARBA" id="ARBA00022737"/>
    </source>
</evidence>
<dbReference type="GO" id="GO:0009451">
    <property type="term" value="P:RNA modification"/>
    <property type="evidence" value="ECO:0007669"/>
    <property type="project" value="InterPro"/>
</dbReference>
<reference evidence="3" key="2">
    <citation type="submission" date="2022-06" db="UniProtKB">
        <authorList>
            <consortium name="EnsemblPlants"/>
        </authorList>
    </citation>
    <scope>IDENTIFICATION</scope>
</reference>
<evidence type="ECO:0000313" key="4">
    <source>
        <dbReference type="Proteomes" id="UP000015106"/>
    </source>
</evidence>
<proteinExistence type="predicted"/>
<protein>
    <recommendedName>
        <fullName evidence="5">Pentatricopeptide repeat-containing protein</fullName>
    </recommendedName>
</protein>
<keyword evidence="2" id="KW-0809">Transit peptide</keyword>